<dbReference type="OMA" id="HDMENID"/>
<feature type="binding site" evidence="6">
    <location>
        <begin position="87"/>
        <end position="94"/>
    </location>
    <ligand>
        <name>ATP</name>
        <dbReference type="ChEBI" id="CHEBI:30616"/>
    </ligand>
</feature>
<dbReference type="GO" id="GO:0003777">
    <property type="term" value="F:microtubule motor activity"/>
    <property type="evidence" value="ECO:0007669"/>
    <property type="project" value="InterPro"/>
</dbReference>
<dbReference type="PROSITE" id="PS00411">
    <property type="entry name" value="KINESIN_MOTOR_1"/>
    <property type="match status" value="1"/>
</dbReference>
<comment type="subcellular location">
    <subcellularLocation>
        <location evidence="1">Cytoplasm</location>
    </subcellularLocation>
</comment>
<dbReference type="VEuPathDB" id="FungiDB:SDRG_14907"/>
<dbReference type="GO" id="GO:0007052">
    <property type="term" value="P:mitotic spindle organization"/>
    <property type="evidence" value="ECO:0007669"/>
    <property type="project" value="TreeGrafter"/>
</dbReference>
<dbReference type="PROSITE" id="PS50067">
    <property type="entry name" value="KINESIN_MOTOR_2"/>
    <property type="match status" value="1"/>
</dbReference>
<evidence type="ECO:0000256" key="5">
    <source>
        <dbReference type="ARBA" id="ARBA00023054"/>
    </source>
</evidence>
<dbReference type="PANTHER" id="PTHR47969:SF15">
    <property type="entry name" value="CHROMOSOME-ASSOCIATED KINESIN KIF4A-RELATED"/>
    <property type="match status" value="1"/>
</dbReference>
<evidence type="ECO:0000256" key="2">
    <source>
        <dbReference type="ARBA" id="ARBA00022490"/>
    </source>
</evidence>
<dbReference type="RefSeq" id="XP_008619289.1">
    <property type="nucleotide sequence ID" value="XM_008621067.1"/>
</dbReference>
<feature type="compositionally biased region" description="Basic residues" evidence="9">
    <location>
        <begin position="913"/>
        <end position="924"/>
    </location>
</feature>
<keyword evidence="3 6" id="KW-0547">Nucleotide-binding</keyword>
<evidence type="ECO:0000256" key="3">
    <source>
        <dbReference type="ARBA" id="ARBA00022741"/>
    </source>
</evidence>
<sequence length="966" mass="105238">MTASAARPDDGVKVVVRVRPMSSAEKAQGSASAVSLDLTTVSLGPKTFAFDHVFGPAVGHGDVYAKSAAPLLDGFFAGYNATIFAYGQTGSGKTYTMGTNFDSGVNGVIPSVMADVFARAATLLDTKMTTTVLKLSYLEILNEEVFDLLAHGPPDSLRISDDPKKGVVVMGLSEHTVASLDDVKDLLVRGGKQRATASTSMNDTSSRSHAICTLTMQQHPASDTEPSKLSKFHLVDLAGSERAKKTHTEGDRFKEGVHINKALLVLGKVITCLSEKKKGKPAFAPYREAKLTRLLQDSLGGNSKTVMIACVSPADVNFDETTSTLRYAEQARCIQNAAVVNRDPADSEIVYLRHQVELLKLQLLQQRDVMAIPADVKQLYAELSSLKNQLHQLRQAKDQWKALAQNHEHDPDAVSQAVAAEMHDMENIDGVIAEKEVIMNALQSKTSTDSIEVRLQTLQAQYASQVEACAHMTPSRQKSKLAVATAAEQEVKRLQKLHAQGLLKITSLQQELASLKQIKAQLRRQLAQEAKDHMKEKRDQELKLMQLQRRDVKKDMQLKKLETTFEKQSSLLKRKNDELAKIQANKKQKTGLHTSRPIVAVDDQKALVHDVLDVALTIKGAKAAVQTEFDQRKALALELSQLPPANESHDDDAKRATLEAALDVKNKTIRKLQQKLELVEKRQRGASKLCVPDVASCHKIIRSLFDVAVSSAKQSDELKDMETQLVAAETQLVAQASAENSVAVASTMQANRERELLDEIAALKAQLETKRRKKSSMPTNSLVVDDEGGISSGPEVDEDDNDSDYTDHPRQKQPKVSADPTSCCQCQGKCATKMCACRSRGGVCGLECACSAAKCSNRGHAEIETGVQDILNEILGGPLDVDKENVVPLATPRVETVDDAASIVKPPTQGSSSKKRSGLPVRRKGLNEPSSVVKKIPTMRRLYDGNTNFASLHSRLKTLAGTSPAP</sequence>
<feature type="domain" description="Kinesin motor" evidence="10">
    <location>
        <begin position="11"/>
        <end position="334"/>
    </location>
</feature>
<dbReference type="STRING" id="1156394.T0PYG8"/>
<dbReference type="eggNOG" id="KOG0244">
    <property type="taxonomic scope" value="Eukaryota"/>
</dbReference>
<protein>
    <recommendedName>
        <fullName evidence="7">Kinesin-like protein</fullName>
    </recommendedName>
</protein>
<dbReference type="Pfam" id="PF00225">
    <property type="entry name" value="Kinesin"/>
    <property type="match status" value="1"/>
</dbReference>
<evidence type="ECO:0000256" key="1">
    <source>
        <dbReference type="ARBA" id="ARBA00004496"/>
    </source>
</evidence>
<name>T0PYG8_SAPDV</name>
<organism evidence="11 12">
    <name type="scientific">Saprolegnia diclina (strain VS20)</name>
    <dbReference type="NCBI Taxonomy" id="1156394"/>
    <lineage>
        <taxon>Eukaryota</taxon>
        <taxon>Sar</taxon>
        <taxon>Stramenopiles</taxon>
        <taxon>Oomycota</taxon>
        <taxon>Saprolegniomycetes</taxon>
        <taxon>Saprolegniales</taxon>
        <taxon>Saprolegniaceae</taxon>
        <taxon>Saprolegnia</taxon>
    </lineage>
</organism>
<dbReference type="GeneID" id="19955634"/>
<dbReference type="SUPFAM" id="SSF52540">
    <property type="entry name" value="P-loop containing nucleoside triphosphate hydrolases"/>
    <property type="match status" value="1"/>
</dbReference>
<dbReference type="Proteomes" id="UP000030762">
    <property type="component" value="Unassembled WGS sequence"/>
</dbReference>
<dbReference type="InterPro" id="IPR027640">
    <property type="entry name" value="Kinesin-like_fam"/>
</dbReference>
<dbReference type="Gene3D" id="3.40.850.10">
    <property type="entry name" value="Kinesin motor domain"/>
    <property type="match status" value="1"/>
</dbReference>
<dbReference type="GO" id="GO:0005737">
    <property type="term" value="C:cytoplasm"/>
    <property type="evidence" value="ECO:0007669"/>
    <property type="project" value="UniProtKB-SubCell"/>
</dbReference>
<dbReference type="InterPro" id="IPR033467">
    <property type="entry name" value="Tesmin/TSO1-like_CXC"/>
</dbReference>
<dbReference type="EMBL" id="JH767211">
    <property type="protein sequence ID" value="EQC27286.1"/>
    <property type="molecule type" value="Genomic_DNA"/>
</dbReference>
<dbReference type="InterPro" id="IPR036961">
    <property type="entry name" value="Kinesin_motor_dom_sf"/>
</dbReference>
<feature type="compositionally biased region" description="Acidic residues" evidence="9">
    <location>
        <begin position="795"/>
        <end position="804"/>
    </location>
</feature>
<comment type="similarity">
    <text evidence="6 7">Belongs to the TRAFAC class myosin-kinesin ATPase superfamily. Kinesin family.</text>
</comment>
<dbReference type="GO" id="GO:0007018">
    <property type="term" value="P:microtubule-based movement"/>
    <property type="evidence" value="ECO:0007669"/>
    <property type="project" value="InterPro"/>
</dbReference>
<accession>T0PYG8</accession>
<evidence type="ECO:0000256" key="9">
    <source>
        <dbReference type="SAM" id="MobiDB-lite"/>
    </source>
</evidence>
<dbReference type="AlphaFoldDB" id="T0PYG8"/>
<dbReference type="PRINTS" id="PR00380">
    <property type="entry name" value="KINESINHEAVY"/>
</dbReference>
<dbReference type="SMART" id="SM01114">
    <property type="entry name" value="CXC"/>
    <property type="match status" value="1"/>
</dbReference>
<gene>
    <name evidence="11" type="ORF">SDRG_14907</name>
</gene>
<dbReference type="SMART" id="SM00129">
    <property type="entry name" value="KISc"/>
    <property type="match status" value="1"/>
</dbReference>
<dbReference type="InterPro" id="IPR001752">
    <property type="entry name" value="Kinesin_motor_dom"/>
</dbReference>
<evidence type="ECO:0000256" key="6">
    <source>
        <dbReference type="PROSITE-ProRule" id="PRU00283"/>
    </source>
</evidence>
<dbReference type="InParanoid" id="T0PYG8"/>
<evidence type="ECO:0000259" key="10">
    <source>
        <dbReference type="PROSITE" id="PS50067"/>
    </source>
</evidence>
<keyword evidence="7" id="KW-0493">Microtubule</keyword>
<dbReference type="GO" id="GO:0005524">
    <property type="term" value="F:ATP binding"/>
    <property type="evidence" value="ECO:0007669"/>
    <property type="project" value="UniProtKB-UniRule"/>
</dbReference>
<evidence type="ECO:0000313" key="12">
    <source>
        <dbReference type="Proteomes" id="UP000030762"/>
    </source>
</evidence>
<feature type="region of interest" description="Disordered" evidence="9">
    <location>
        <begin position="903"/>
        <end position="931"/>
    </location>
</feature>
<dbReference type="GO" id="GO:0008017">
    <property type="term" value="F:microtubule binding"/>
    <property type="evidence" value="ECO:0007669"/>
    <property type="project" value="InterPro"/>
</dbReference>
<dbReference type="OrthoDB" id="3176171at2759"/>
<keyword evidence="5 8" id="KW-0175">Coiled coil</keyword>
<proteinExistence type="inferred from homology"/>
<keyword evidence="2" id="KW-0963">Cytoplasm</keyword>
<evidence type="ECO:0000313" key="11">
    <source>
        <dbReference type="EMBL" id="EQC27286.1"/>
    </source>
</evidence>
<dbReference type="PANTHER" id="PTHR47969">
    <property type="entry name" value="CHROMOSOME-ASSOCIATED KINESIN KIF4A-RELATED"/>
    <property type="match status" value="1"/>
</dbReference>
<keyword evidence="6 7" id="KW-0505">Motor protein</keyword>
<dbReference type="GO" id="GO:0051231">
    <property type="term" value="P:spindle elongation"/>
    <property type="evidence" value="ECO:0007669"/>
    <property type="project" value="TreeGrafter"/>
</dbReference>
<feature type="region of interest" description="Disordered" evidence="9">
    <location>
        <begin position="768"/>
        <end position="822"/>
    </location>
</feature>
<evidence type="ECO:0000256" key="8">
    <source>
        <dbReference type="SAM" id="Coils"/>
    </source>
</evidence>
<reference evidence="11 12" key="1">
    <citation type="submission" date="2012-04" db="EMBL/GenBank/DDBJ databases">
        <title>The Genome Sequence of Saprolegnia declina VS20.</title>
        <authorList>
            <consortium name="The Broad Institute Genome Sequencing Platform"/>
            <person name="Russ C."/>
            <person name="Nusbaum C."/>
            <person name="Tyler B."/>
            <person name="van West P."/>
            <person name="Dieguez-Uribeondo J."/>
            <person name="de Bruijn I."/>
            <person name="Tripathy S."/>
            <person name="Jiang R."/>
            <person name="Young S.K."/>
            <person name="Zeng Q."/>
            <person name="Gargeya S."/>
            <person name="Fitzgerald M."/>
            <person name="Haas B."/>
            <person name="Abouelleil A."/>
            <person name="Alvarado L."/>
            <person name="Arachchi H.M."/>
            <person name="Berlin A."/>
            <person name="Chapman S.B."/>
            <person name="Goldberg J."/>
            <person name="Griggs A."/>
            <person name="Gujja S."/>
            <person name="Hansen M."/>
            <person name="Howarth C."/>
            <person name="Imamovic A."/>
            <person name="Larimer J."/>
            <person name="McCowen C."/>
            <person name="Montmayeur A."/>
            <person name="Murphy C."/>
            <person name="Neiman D."/>
            <person name="Pearson M."/>
            <person name="Priest M."/>
            <person name="Roberts A."/>
            <person name="Saif S."/>
            <person name="Shea T."/>
            <person name="Sisk P."/>
            <person name="Sykes S."/>
            <person name="Wortman J."/>
            <person name="Nusbaum C."/>
            <person name="Birren B."/>
        </authorList>
    </citation>
    <scope>NUCLEOTIDE SEQUENCE [LARGE SCALE GENOMIC DNA]</scope>
    <source>
        <strain evidence="11 12">VS20</strain>
    </source>
</reference>
<feature type="coiled-coil region" evidence="8">
    <location>
        <begin position="376"/>
        <end position="410"/>
    </location>
</feature>
<dbReference type="GO" id="GO:0005874">
    <property type="term" value="C:microtubule"/>
    <property type="evidence" value="ECO:0007669"/>
    <property type="project" value="UniProtKB-KW"/>
</dbReference>
<keyword evidence="12" id="KW-1185">Reference proteome</keyword>
<evidence type="ECO:0000256" key="7">
    <source>
        <dbReference type="RuleBase" id="RU000394"/>
    </source>
</evidence>
<keyword evidence="4 6" id="KW-0067">ATP-binding</keyword>
<dbReference type="InterPro" id="IPR019821">
    <property type="entry name" value="Kinesin_motor_CS"/>
</dbReference>
<feature type="coiled-coil region" evidence="8">
    <location>
        <begin position="505"/>
        <end position="578"/>
    </location>
</feature>
<evidence type="ECO:0000256" key="4">
    <source>
        <dbReference type="ARBA" id="ARBA00022840"/>
    </source>
</evidence>
<dbReference type="InterPro" id="IPR027417">
    <property type="entry name" value="P-loop_NTPase"/>
</dbReference>
<dbReference type="GO" id="GO:0005875">
    <property type="term" value="C:microtubule associated complex"/>
    <property type="evidence" value="ECO:0007669"/>
    <property type="project" value="TreeGrafter"/>
</dbReference>